<gene>
    <name evidence="2" type="ORF">EYF80_023792</name>
</gene>
<dbReference type="Proteomes" id="UP000314294">
    <property type="component" value="Unassembled WGS sequence"/>
</dbReference>
<evidence type="ECO:0000256" key="1">
    <source>
        <dbReference type="SAM" id="MobiDB-lite"/>
    </source>
</evidence>
<organism evidence="2 3">
    <name type="scientific">Liparis tanakae</name>
    <name type="common">Tanaka's snailfish</name>
    <dbReference type="NCBI Taxonomy" id="230148"/>
    <lineage>
        <taxon>Eukaryota</taxon>
        <taxon>Metazoa</taxon>
        <taxon>Chordata</taxon>
        <taxon>Craniata</taxon>
        <taxon>Vertebrata</taxon>
        <taxon>Euteleostomi</taxon>
        <taxon>Actinopterygii</taxon>
        <taxon>Neopterygii</taxon>
        <taxon>Teleostei</taxon>
        <taxon>Neoteleostei</taxon>
        <taxon>Acanthomorphata</taxon>
        <taxon>Eupercaria</taxon>
        <taxon>Perciformes</taxon>
        <taxon>Cottioidei</taxon>
        <taxon>Cottales</taxon>
        <taxon>Liparidae</taxon>
        <taxon>Liparis</taxon>
    </lineage>
</organism>
<evidence type="ECO:0000313" key="3">
    <source>
        <dbReference type="Proteomes" id="UP000314294"/>
    </source>
</evidence>
<name>A0A4Z2HJU1_9TELE</name>
<sequence>MPPTNNTLMPPTHHTLMPPTHHTLMPPTHHIHTLMPSTHHTLMPPTHHMHSSITGTAAEDGGDKDGGDKDGGDKDGGDKEGGNTSSSALDLVSRNVCLPGEHVPGSQTGTGGISCFTCSTSSSGLETNTQAVTPGELVDQIILRSLAAPKQPGRRTETPSGSPLAYSSSGYIWNLE</sequence>
<feature type="compositionally biased region" description="Basic and acidic residues" evidence="1">
    <location>
        <begin position="61"/>
        <end position="81"/>
    </location>
</feature>
<evidence type="ECO:0000313" key="2">
    <source>
        <dbReference type="EMBL" id="TNN66036.1"/>
    </source>
</evidence>
<feature type="compositionally biased region" description="Low complexity" evidence="1">
    <location>
        <begin position="1"/>
        <end position="28"/>
    </location>
</feature>
<reference evidence="2 3" key="1">
    <citation type="submission" date="2019-03" db="EMBL/GenBank/DDBJ databases">
        <title>First draft genome of Liparis tanakae, snailfish: a comprehensive survey of snailfish specific genes.</title>
        <authorList>
            <person name="Kim W."/>
            <person name="Song I."/>
            <person name="Jeong J.-H."/>
            <person name="Kim D."/>
            <person name="Kim S."/>
            <person name="Ryu S."/>
            <person name="Song J.Y."/>
            <person name="Lee S.K."/>
        </authorList>
    </citation>
    <scope>NUCLEOTIDE SEQUENCE [LARGE SCALE GENOMIC DNA]</scope>
    <source>
        <tissue evidence="2">Muscle</tissue>
    </source>
</reference>
<feature type="region of interest" description="Disordered" evidence="1">
    <location>
        <begin position="1"/>
        <end position="88"/>
    </location>
</feature>
<proteinExistence type="predicted"/>
<dbReference type="AlphaFoldDB" id="A0A4Z2HJU1"/>
<comment type="caution">
    <text evidence="2">The sequence shown here is derived from an EMBL/GenBank/DDBJ whole genome shotgun (WGS) entry which is preliminary data.</text>
</comment>
<keyword evidence="3" id="KW-1185">Reference proteome</keyword>
<dbReference type="EMBL" id="SRLO01000226">
    <property type="protein sequence ID" value="TNN66036.1"/>
    <property type="molecule type" value="Genomic_DNA"/>
</dbReference>
<protein>
    <submittedName>
        <fullName evidence="2">Uncharacterized protein</fullName>
    </submittedName>
</protein>
<accession>A0A4Z2HJU1</accession>
<feature type="compositionally biased region" description="Low complexity" evidence="1">
    <location>
        <begin position="35"/>
        <end position="46"/>
    </location>
</feature>